<dbReference type="OMA" id="WNIYNAP"/>
<evidence type="ECO:0000313" key="3">
    <source>
        <dbReference type="Proteomes" id="UP000030854"/>
    </source>
</evidence>
<dbReference type="EMBL" id="JNVN01001900">
    <property type="protein sequence ID" value="KHJ32661.1"/>
    <property type="molecule type" value="Genomic_DNA"/>
</dbReference>
<keyword evidence="3" id="KW-1185">Reference proteome</keyword>
<dbReference type="Pfam" id="PF14529">
    <property type="entry name" value="Exo_endo_phos_2"/>
    <property type="match status" value="1"/>
</dbReference>
<comment type="caution">
    <text evidence="2">The sequence shown here is derived from an EMBL/GenBank/DDBJ whole genome shotgun (WGS) entry which is preliminary data.</text>
</comment>
<sequence>MDVLLIQEPWTYRDLSKQRTKTHKSYVAFSPLATWHTRPRVLTYVRKDARLRPFQTGIDYSRDIVQISLIIRKNLVVPIWNIYNAPIGSDEAGSGLDKLLRCTEKPFFIGGDFNLRHPLWDPIVDHPRTNCDSFIEWYGSNFLKLLNPIKTPTHNRGGTLDLALCTDMNIGLYLQLEPAYAKRFEFSI</sequence>
<organism evidence="2 3">
    <name type="scientific">Uncinula necator</name>
    <name type="common">Grape powdery mildew</name>
    <dbReference type="NCBI Taxonomy" id="52586"/>
    <lineage>
        <taxon>Eukaryota</taxon>
        <taxon>Fungi</taxon>
        <taxon>Dikarya</taxon>
        <taxon>Ascomycota</taxon>
        <taxon>Pezizomycotina</taxon>
        <taxon>Leotiomycetes</taxon>
        <taxon>Erysiphales</taxon>
        <taxon>Erysiphaceae</taxon>
        <taxon>Erysiphe</taxon>
    </lineage>
</organism>
<feature type="domain" description="Endonuclease/exonuclease/phosphatase" evidence="1">
    <location>
        <begin position="79"/>
        <end position="167"/>
    </location>
</feature>
<evidence type="ECO:0000313" key="2">
    <source>
        <dbReference type="EMBL" id="KHJ32661.1"/>
    </source>
</evidence>
<gene>
    <name evidence="2" type="ORF">EV44_g4037</name>
</gene>
<dbReference type="SUPFAM" id="SSF56219">
    <property type="entry name" value="DNase I-like"/>
    <property type="match status" value="1"/>
</dbReference>
<dbReference type="HOGENOM" id="CLU_067893_0_0_1"/>
<protein>
    <recommendedName>
        <fullName evidence="1">Endonuclease/exonuclease/phosphatase domain-containing protein</fullName>
    </recommendedName>
</protein>
<reference evidence="2 3" key="1">
    <citation type="journal article" date="2014" name="BMC Genomics">
        <title>Adaptive genomic structural variation in the grape powdery mildew pathogen, Erysiphe necator.</title>
        <authorList>
            <person name="Jones L."/>
            <person name="Riaz S."/>
            <person name="Morales-Cruz A."/>
            <person name="Amrine K.C."/>
            <person name="McGuire B."/>
            <person name="Gubler W.D."/>
            <person name="Walker M.A."/>
            <person name="Cantu D."/>
        </authorList>
    </citation>
    <scope>NUCLEOTIDE SEQUENCE [LARGE SCALE GENOMIC DNA]</scope>
    <source>
        <strain evidence="3">c</strain>
    </source>
</reference>
<dbReference type="Proteomes" id="UP000030854">
    <property type="component" value="Unassembled WGS sequence"/>
</dbReference>
<name>A0A0B1P6V6_UNCNE</name>
<proteinExistence type="predicted"/>
<dbReference type="AlphaFoldDB" id="A0A0B1P6V6"/>
<dbReference type="InterPro" id="IPR036691">
    <property type="entry name" value="Endo/exonu/phosph_ase_sf"/>
</dbReference>
<evidence type="ECO:0000259" key="1">
    <source>
        <dbReference type="Pfam" id="PF14529"/>
    </source>
</evidence>
<accession>A0A0B1P6V6</accession>
<dbReference type="GO" id="GO:0003824">
    <property type="term" value="F:catalytic activity"/>
    <property type="evidence" value="ECO:0007669"/>
    <property type="project" value="InterPro"/>
</dbReference>
<dbReference type="InterPro" id="IPR005135">
    <property type="entry name" value="Endo/exonuclease/phosphatase"/>
</dbReference>
<dbReference type="Gene3D" id="3.60.10.10">
    <property type="entry name" value="Endonuclease/exonuclease/phosphatase"/>
    <property type="match status" value="1"/>
</dbReference>